<keyword evidence="2" id="KW-1185">Reference proteome</keyword>
<dbReference type="OrthoDB" id="8759057at2"/>
<name>A0A4P6KVW0_9BURK</name>
<evidence type="ECO:0000313" key="2">
    <source>
        <dbReference type="Proteomes" id="UP000290637"/>
    </source>
</evidence>
<dbReference type="EMBL" id="CP035913">
    <property type="protein sequence ID" value="QBE63027.1"/>
    <property type="molecule type" value="Genomic_DNA"/>
</dbReference>
<dbReference type="AlphaFoldDB" id="A0A4P6KVW0"/>
<organism evidence="1 2">
    <name type="scientific">Pseudoduganella lutea</name>
    <dbReference type="NCBI Taxonomy" id="321985"/>
    <lineage>
        <taxon>Bacteria</taxon>
        <taxon>Pseudomonadati</taxon>
        <taxon>Pseudomonadota</taxon>
        <taxon>Betaproteobacteria</taxon>
        <taxon>Burkholderiales</taxon>
        <taxon>Oxalobacteraceae</taxon>
        <taxon>Telluria group</taxon>
        <taxon>Pseudoduganella</taxon>
    </lineage>
</organism>
<accession>A0A4P6KVW0</accession>
<sequence length="62" mass="6737">MKALKSQLASEVLADPVARKHLREILTRGASNGAPPSEFEFRRPNGETVKISPRIVPKAKAA</sequence>
<evidence type="ECO:0000313" key="1">
    <source>
        <dbReference type="EMBL" id="QBE63027.1"/>
    </source>
</evidence>
<proteinExistence type="predicted"/>
<protein>
    <submittedName>
        <fullName evidence="1">Uncharacterized protein</fullName>
    </submittedName>
</protein>
<reference evidence="1 2" key="1">
    <citation type="submission" date="2019-02" db="EMBL/GenBank/DDBJ databases">
        <title>Draft Genome Sequences of Six Type Strains of the Genus Massilia.</title>
        <authorList>
            <person name="Miess H."/>
            <person name="Frediansyhah A."/>
            <person name="Gross H."/>
        </authorList>
    </citation>
    <scope>NUCLEOTIDE SEQUENCE [LARGE SCALE GENOMIC DNA]</scope>
    <source>
        <strain evidence="1 2">DSM 17473</strain>
    </source>
</reference>
<dbReference type="Proteomes" id="UP000290637">
    <property type="component" value="Chromosome"/>
</dbReference>
<gene>
    <name evidence="1" type="ORF">EWM63_08615</name>
</gene>
<dbReference type="KEGG" id="plue:EWM63_08615"/>
<dbReference type="RefSeq" id="WP_130186160.1">
    <property type="nucleotide sequence ID" value="NZ_CP035913.1"/>
</dbReference>